<keyword evidence="1" id="KW-0106">Calcium</keyword>
<keyword evidence="6" id="KW-1185">Reference proteome</keyword>
<dbReference type="PROSITE" id="PS50031">
    <property type="entry name" value="EH"/>
    <property type="match status" value="1"/>
</dbReference>
<protein>
    <submittedName>
        <fullName evidence="5">Uncharacterized protein</fullName>
    </submittedName>
</protein>
<dbReference type="PROSITE" id="PS00018">
    <property type="entry name" value="EF_HAND_1"/>
    <property type="match status" value="1"/>
</dbReference>
<sequence length="875" mass="98503">MSIPSFTSTLINFVASQDEIELANKFLELNKWTCSDTLSIDMAIGILKQNGLSYGQIREIWKVADGNATGILSRNELTVLIRLMGWVQAGKSVDTPFLLDRQGPLPRIRGINHQEESQGNDPVFPGPHSVRGEVGQTTGFEETVATPRSLPGPSDCEKDTVLKTIPISFAEWTEVEDIFFRFKPKEGYLDKRDVMAIYLDALPGLSFDQLYEIMRLLRGSNLGMVDFKNFVIGFYIIISLGTGRLTKIPTSIADEVLNMPIRPTRQRGSMRSSTTSGSSDLCQEGANNAELSVEVEQDILDFMKDIERMKCISGGMSRKLRRKYQVSPVELYHFWKESEAKFGNIINERRLVMLARLVRERLKRSPEIPSAGNSNLPGNVDALPPADSTVNTAPPQYRSRIYSRAAIAFNGVINEISKLTQQFDEIIKGKERQHLVIREAHTALEREHSLVKSREKDLQKCLARREIELKETKRQLSQAIRIASENRFALDKCRVVLDASNNRIDELESMVQDQKNQLSDQAGLQQKLQKTEADKYSLDLEVDDLRRILVLKDIQILKLHDRVAELSKGATKPSDVHESGWPLPPLSELHPNGPANPTSRFQPPFASQTELHAQLNKSARDGNETKLRIQASALPSPSHSDTPIRDFLRKRPTSLLMVPGEDLQKHFSIDSRYSHTISEISIPDDIEEEEKLADSKLYEQFLRDMDLLKVDVEKKGCVTDDVLKIFQLEYGFGAQDLAVFQKLALIKDGSPNMDDFKHAVSVIRDRLKEKSGPCTDPIGEQVILSSAALFSRVMSRTAGPSYKHDLALTLKNPPEKAGYLSAESEKAQLHQLLDDTKPAQERSLLPVYTARTEGYLSAEAEKARLRQLWDAKPVY</sequence>
<name>A0A8H4VI64_9AGAR</name>
<proteinExistence type="predicted"/>
<dbReference type="AlphaFoldDB" id="A0A8H4VI64"/>
<evidence type="ECO:0000313" key="5">
    <source>
        <dbReference type="EMBL" id="KAF4610332.1"/>
    </source>
</evidence>
<gene>
    <name evidence="5" type="ORF">D9613_010455</name>
</gene>
<feature type="coiled-coil region" evidence="2">
    <location>
        <begin position="490"/>
        <end position="517"/>
    </location>
</feature>
<dbReference type="Proteomes" id="UP000521872">
    <property type="component" value="Unassembled WGS sequence"/>
</dbReference>
<dbReference type="PROSITE" id="PS50222">
    <property type="entry name" value="EF_HAND_2"/>
    <property type="match status" value="1"/>
</dbReference>
<evidence type="ECO:0000256" key="1">
    <source>
        <dbReference type="ARBA" id="ARBA00022837"/>
    </source>
</evidence>
<dbReference type="InterPro" id="IPR018247">
    <property type="entry name" value="EF_Hand_1_Ca_BS"/>
</dbReference>
<dbReference type="InterPro" id="IPR002048">
    <property type="entry name" value="EF_hand_dom"/>
</dbReference>
<comment type="caution">
    <text evidence="5">The sequence shown here is derived from an EMBL/GenBank/DDBJ whole genome shotgun (WGS) entry which is preliminary data.</text>
</comment>
<dbReference type="EMBL" id="JAACJL010000059">
    <property type="protein sequence ID" value="KAF4610332.1"/>
    <property type="molecule type" value="Genomic_DNA"/>
</dbReference>
<dbReference type="Gene3D" id="1.10.238.10">
    <property type="entry name" value="EF-hand"/>
    <property type="match status" value="2"/>
</dbReference>
<evidence type="ECO:0000313" key="6">
    <source>
        <dbReference type="Proteomes" id="UP000521872"/>
    </source>
</evidence>
<evidence type="ECO:0000259" key="4">
    <source>
        <dbReference type="PROSITE" id="PS50222"/>
    </source>
</evidence>
<accession>A0A8H4VI64</accession>
<organism evidence="5 6">
    <name type="scientific">Agrocybe pediades</name>
    <dbReference type="NCBI Taxonomy" id="84607"/>
    <lineage>
        <taxon>Eukaryota</taxon>
        <taxon>Fungi</taxon>
        <taxon>Dikarya</taxon>
        <taxon>Basidiomycota</taxon>
        <taxon>Agaricomycotina</taxon>
        <taxon>Agaricomycetes</taxon>
        <taxon>Agaricomycetidae</taxon>
        <taxon>Agaricales</taxon>
        <taxon>Agaricineae</taxon>
        <taxon>Strophariaceae</taxon>
        <taxon>Agrocybe</taxon>
    </lineage>
</organism>
<reference evidence="5 6" key="1">
    <citation type="submission" date="2019-12" db="EMBL/GenBank/DDBJ databases">
        <authorList>
            <person name="Floudas D."/>
            <person name="Bentzer J."/>
            <person name="Ahren D."/>
            <person name="Johansson T."/>
            <person name="Persson P."/>
            <person name="Tunlid A."/>
        </authorList>
    </citation>
    <scope>NUCLEOTIDE SEQUENCE [LARGE SCALE GENOMIC DNA]</scope>
    <source>
        <strain evidence="5 6">CBS 102.39</strain>
    </source>
</reference>
<dbReference type="GO" id="GO:0005509">
    <property type="term" value="F:calcium ion binding"/>
    <property type="evidence" value="ECO:0007669"/>
    <property type="project" value="InterPro"/>
</dbReference>
<keyword evidence="2" id="KW-0175">Coiled coil</keyword>
<evidence type="ECO:0000259" key="3">
    <source>
        <dbReference type="PROSITE" id="PS50031"/>
    </source>
</evidence>
<dbReference type="InterPro" id="IPR011992">
    <property type="entry name" value="EF-hand-dom_pair"/>
</dbReference>
<evidence type="ECO:0000256" key="2">
    <source>
        <dbReference type="SAM" id="Coils"/>
    </source>
</evidence>
<feature type="domain" description="EF-hand" evidence="4">
    <location>
        <begin position="52"/>
        <end position="87"/>
    </location>
</feature>
<dbReference type="Pfam" id="PF12763">
    <property type="entry name" value="EH"/>
    <property type="match status" value="1"/>
</dbReference>
<dbReference type="SUPFAM" id="SSF47473">
    <property type="entry name" value="EF-hand"/>
    <property type="match status" value="2"/>
</dbReference>
<feature type="domain" description="EH" evidence="3">
    <location>
        <begin position="18"/>
        <end position="99"/>
    </location>
</feature>
<dbReference type="InterPro" id="IPR000261">
    <property type="entry name" value="EH_dom"/>
</dbReference>